<proteinExistence type="inferred from homology"/>
<evidence type="ECO:0000313" key="5">
    <source>
        <dbReference type="EMBL" id="RPA97604.1"/>
    </source>
</evidence>
<dbReference type="AlphaFoldDB" id="A0A3N4JV72"/>
<sequence>MHFLDLLSIALLLVLPAASQFTDPLAHLPYGDFQGKYDKTYNISYFRKIPFAAPPVGENRFRGPQPVVGVFNGTYDSNVAYDMCPQRTVNGSEDCLYLTLYSRPWREGMEEKRPVMVFFYGGGFIQGAAGMGLPPSTYPVMNMSVVNDYIAVYPNYRTNAFGFLPGRRIKESQTSDLNTGLLDQQAALKWVNENIQAFGGDPSNVTIWGQSAGGGSVVAQVLANRGATRPKLFQKAIASSPFWPRNYKYDDPEAEEIYDTLVRLTGCGDARDSLRCLKEVDVQRIRGASQVINAMHTYNTSSYTWAPVVDGEFLVEGLSSATAAGRVNSEVVMGVYNRFEGSTFVSSALNSTTSSGSSGTGAFNSTDERFRYWLKGFLPRLSERELAGVERMYPKAVGNGGLLYTTQQDRAGYIYRDLILACPAYWIAAGSKNGYIGEYTISPAKHASDVGYWNTVNSLQTTQPTQYHGFAGSFGNMIMSGNPNGYSTWPDVKSGEQWIMSISGFSTGGLDELTARCKFWRGIGGSVPV</sequence>
<evidence type="ECO:0000313" key="6">
    <source>
        <dbReference type="Proteomes" id="UP000276215"/>
    </source>
</evidence>
<name>A0A3N4JV72_9PEZI</name>
<accession>A0A3N4JV72</accession>
<dbReference type="PROSITE" id="PS00122">
    <property type="entry name" value="CARBOXYLESTERASE_B_1"/>
    <property type="match status" value="1"/>
</dbReference>
<dbReference type="Gene3D" id="3.40.50.1820">
    <property type="entry name" value="alpha/beta hydrolase"/>
    <property type="match status" value="1"/>
</dbReference>
<dbReference type="Proteomes" id="UP000276215">
    <property type="component" value="Unassembled WGS sequence"/>
</dbReference>
<feature type="signal peptide" evidence="3">
    <location>
        <begin position="1"/>
        <end position="19"/>
    </location>
</feature>
<organism evidence="5 6">
    <name type="scientific">Choiromyces venosus 120613-1</name>
    <dbReference type="NCBI Taxonomy" id="1336337"/>
    <lineage>
        <taxon>Eukaryota</taxon>
        <taxon>Fungi</taxon>
        <taxon>Dikarya</taxon>
        <taxon>Ascomycota</taxon>
        <taxon>Pezizomycotina</taxon>
        <taxon>Pezizomycetes</taxon>
        <taxon>Pezizales</taxon>
        <taxon>Tuberaceae</taxon>
        <taxon>Choiromyces</taxon>
    </lineage>
</organism>
<feature type="domain" description="Carboxylesterase type B" evidence="4">
    <location>
        <begin position="24"/>
        <end position="507"/>
    </location>
</feature>
<comment type="similarity">
    <text evidence="1 3">Belongs to the type-B carboxylesterase/lipase family.</text>
</comment>
<dbReference type="OrthoDB" id="408631at2759"/>
<keyword evidence="2 3" id="KW-0378">Hydrolase</keyword>
<protein>
    <recommendedName>
        <fullName evidence="3">Carboxylic ester hydrolase</fullName>
        <ecNumber evidence="3">3.1.1.-</ecNumber>
    </recommendedName>
</protein>
<dbReference type="FunFam" id="3.40.50.1820:FF:000299">
    <property type="entry name" value="Carboxylic ester hydrolase"/>
    <property type="match status" value="1"/>
</dbReference>
<keyword evidence="6" id="KW-1185">Reference proteome</keyword>
<dbReference type="InterPro" id="IPR002018">
    <property type="entry name" value="CarbesteraseB"/>
</dbReference>
<gene>
    <name evidence="5" type="ORF">L873DRAFT_1809669</name>
</gene>
<dbReference type="InterPro" id="IPR019826">
    <property type="entry name" value="Carboxylesterase_B_AS"/>
</dbReference>
<dbReference type="Pfam" id="PF00135">
    <property type="entry name" value="COesterase"/>
    <property type="match status" value="1"/>
</dbReference>
<evidence type="ECO:0000256" key="3">
    <source>
        <dbReference type="RuleBase" id="RU361235"/>
    </source>
</evidence>
<dbReference type="EMBL" id="ML120403">
    <property type="protein sequence ID" value="RPA97604.1"/>
    <property type="molecule type" value="Genomic_DNA"/>
</dbReference>
<dbReference type="GO" id="GO:0016787">
    <property type="term" value="F:hydrolase activity"/>
    <property type="evidence" value="ECO:0007669"/>
    <property type="project" value="UniProtKB-KW"/>
</dbReference>
<dbReference type="EC" id="3.1.1.-" evidence="3"/>
<evidence type="ECO:0000256" key="1">
    <source>
        <dbReference type="ARBA" id="ARBA00005964"/>
    </source>
</evidence>
<dbReference type="PANTHER" id="PTHR11559">
    <property type="entry name" value="CARBOXYLESTERASE"/>
    <property type="match status" value="1"/>
</dbReference>
<dbReference type="SUPFAM" id="SSF53474">
    <property type="entry name" value="alpha/beta-Hydrolases"/>
    <property type="match status" value="1"/>
</dbReference>
<dbReference type="STRING" id="1336337.A0A3N4JV72"/>
<dbReference type="InterPro" id="IPR029058">
    <property type="entry name" value="AB_hydrolase_fold"/>
</dbReference>
<feature type="chain" id="PRO_5017854056" description="Carboxylic ester hydrolase" evidence="3">
    <location>
        <begin position="20"/>
        <end position="529"/>
    </location>
</feature>
<reference evidence="5 6" key="1">
    <citation type="journal article" date="2018" name="Nat. Ecol. Evol.">
        <title>Pezizomycetes genomes reveal the molecular basis of ectomycorrhizal truffle lifestyle.</title>
        <authorList>
            <person name="Murat C."/>
            <person name="Payen T."/>
            <person name="Noel B."/>
            <person name="Kuo A."/>
            <person name="Morin E."/>
            <person name="Chen J."/>
            <person name="Kohler A."/>
            <person name="Krizsan K."/>
            <person name="Balestrini R."/>
            <person name="Da Silva C."/>
            <person name="Montanini B."/>
            <person name="Hainaut M."/>
            <person name="Levati E."/>
            <person name="Barry K.W."/>
            <person name="Belfiori B."/>
            <person name="Cichocki N."/>
            <person name="Clum A."/>
            <person name="Dockter R.B."/>
            <person name="Fauchery L."/>
            <person name="Guy J."/>
            <person name="Iotti M."/>
            <person name="Le Tacon F."/>
            <person name="Lindquist E.A."/>
            <person name="Lipzen A."/>
            <person name="Malagnac F."/>
            <person name="Mello A."/>
            <person name="Molinier V."/>
            <person name="Miyauchi S."/>
            <person name="Poulain J."/>
            <person name="Riccioni C."/>
            <person name="Rubini A."/>
            <person name="Sitrit Y."/>
            <person name="Splivallo R."/>
            <person name="Traeger S."/>
            <person name="Wang M."/>
            <person name="Zifcakova L."/>
            <person name="Wipf D."/>
            <person name="Zambonelli A."/>
            <person name="Paolocci F."/>
            <person name="Nowrousian M."/>
            <person name="Ottonello S."/>
            <person name="Baldrian P."/>
            <person name="Spatafora J.W."/>
            <person name="Henrissat B."/>
            <person name="Nagy L.G."/>
            <person name="Aury J.M."/>
            <person name="Wincker P."/>
            <person name="Grigoriev I.V."/>
            <person name="Bonfante P."/>
            <person name="Martin F.M."/>
        </authorList>
    </citation>
    <scope>NUCLEOTIDE SEQUENCE [LARGE SCALE GENOMIC DNA]</scope>
    <source>
        <strain evidence="5 6">120613-1</strain>
    </source>
</reference>
<dbReference type="InterPro" id="IPR050309">
    <property type="entry name" value="Type-B_Carboxylest/Lipase"/>
</dbReference>
<evidence type="ECO:0000256" key="2">
    <source>
        <dbReference type="ARBA" id="ARBA00022801"/>
    </source>
</evidence>
<evidence type="ECO:0000259" key="4">
    <source>
        <dbReference type="Pfam" id="PF00135"/>
    </source>
</evidence>
<keyword evidence="3" id="KW-0732">Signal</keyword>